<evidence type="ECO:0000313" key="1">
    <source>
        <dbReference type="EMBL" id="POR32972.1"/>
    </source>
</evidence>
<dbReference type="EMBL" id="PKSG01000770">
    <property type="protein sequence ID" value="POR32972.1"/>
    <property type="molecule type" value="Genomic_DNA"/>
</dbReference>
<comment type="caution">
    <text evidence="1">The sequence shown here is derived from an EMBL/GenBank/DDBJ whole genome shotgun (WGS) entry which is preliminary data.</text>
</comment>
<keyword evidence="2" id="KW-1185">Reference proteome</keyword>
<organism evidence="1 2">
    <name type="scientific">Tolypocladium paradoxum</name>
    <dbReference type="NCBI Taxonomy" id="94208"/>
    <lineage>
        <taxon>Eukaryota</taxon>
        <taxon>Fungi</taxon>
        <taxon>Dikarya</taxon>
        <taxon>Ascomycota</taxon>
        <taxon>Pezizomycotina</taxon>
        <taxon>Sordariomycetes</taxon>
        <taxon>Hypocreomycetidae</taxon>
        <taxon>Hypocreales</taxon>
        <taxon>Ophiocordycipitaceae</taxon>
        <taxon>Tolypocladium</taxon>
    </lineage>
</organism>
<sequence>MEFRPRHLSLAVVCPPSGARVREDPEACFDEAKCRSVLVRYCAHIPRNYRYRDGIRLVCWPAPLPAVALADKPPLQVFLVLRNHLGDENLGRAGGVLYEMIEVDCQYSDDPGAAFQRWRHDHMKRHVNLELPHVPHLTTITSTIVPSKALVQWRRDHAQRYSTRLSDYSPAELRDTNPRGSIRTKKDWAIEYTMYTSSRDGGTRIFRRIKEQEFHETLWNHDTPRMGRFVEERHVDFDNLAVNVMVKARRQEVATNCPGLPASRVMSTITKRQSHARGHSNRMCLHRTANHGKSLAGVAWLVGMPRLCSASSTWVEPTTATLVDQRKIPNANFARKFGLFTDDHPLPPSLKELPVAEDKVAEMVMGSSVRDICCPCTFQGPFTPQLWFDSGLEYRWNG</sequence>
<dbReference type="OrthoDB" id="5229017at2759"/>
<dbReference type="Proteomes" id="UP000237481">
    <property type="component" value="Unassembled WGS sequence"/>
</dbReference>
<reference evidence="1 2" key="1">
    <citation type="submission" date="2018-01" db="EMBL/GenBank/DDBJ databases">
        <title>Harnessing the power of phylogenomics to disentangle the directionality and signatures of interkingdom host jumping in the parasitic fungal genus Tolypocladium.</title>
        <authorList>
            <person name="Quandt C.A."/>
            <person name="Patterson W."/>
            <person name="Spatafora J.W."/>
        </authorList>
    </citation>
    <scope>NUCLEOTIDE SEQUENCE [LARGE SCALE GENOMIC DNA]</scope>
    <source>
        <strain evidence="1 2">NRBC 100945</strain>
    </source>
</reference>
<protein>
    <submittedName>
        <fullName evidence="1">Uncharacterized protein</fullName>
    </submittedName>
</protein>
<evidence type="ECO:0000313" key="2">
    <source>
        <dbReference type="Proteomes" id="UP000237481"/>
    </source>
</evidence>
<proteinExistence type="predicted"/>
<accession>A0A2S4KRZ9</accession>
<name>A0A2S4KRZ9_9HYPO</name>
<dbReference type="AlphaFoldDB" id="A0A2S4KRZ9"/>
<gene>
    <name evidence="1" type="ORF">TPAR_06833</name>
</gene>